<dbReference type="GO" id="GO:0046417">
    <property type="term" value="P:chorismate metabolic process"/>
    <property type="evidence" value="ECO:0007669"/>
    <property type="project" value="InterPro"/>
</dbReference>
<accession>A0A7C6AGQ0</accession>
<evidence type="ECO:0000256" key="1">
    <source>
        <dbReference type="ARBA" id="ARBA00023002"/>
    </source>
</evidence>
<dbReference type="InterPro" id="IPR050812">
    <property type="entry name" value="Preph/Arog_dehydrog"/>
</dbReference>
<dbReference type="Gene3D" id="1.10.3660.10">
    <property type="entry name" value="6-phosphogluconate dehydrogenase C-terminal like domain"/>
    <property type="match status" value="1"/>
</dbReference>
<dbReference type="Gene3D" id="1.20.59.10">
    <property type="entry name" value="Chorismate mutase"/>
    <property type="match status" value="1"/>
</dbReference>
<feature type="domain" description="Prephenate/arogenate dehydrogenase" evidence="3">
    <location>
        <begin position="98"/>
        <end position="362"/>
    </location>
</feature>
<keyword evidence="1" id="KW-0560">Oxidoreductase</keyword>
<dbReference type="SUPFAM" id="SSF48179">
    <property type="entry name" value="6-phosphogluconate dehydrogenase C-terminal domain-like"/>
    <property type="match status" value="1"/>
</dbReference>
<dbReference type="SUPFAM" id="SSF48600">
    <property type="entry name" value="Chorismate mutase II"/>
    <property type="match status" value="1"/>
</dbReference>
<dbReference type="InterPro" id="IPR036979">
    <property type="entry name" value="CM_dom_sf"/>
</dbReference>
<sequence>MERLKVLRMKIKRIDQKILCLLQKRMLLSSAIGREKKKIGIALQDWSVEKSVIENGIRYAEDIGLDVNFARTLITKIIEQSRIQQERLHYSGYSGKREDVLIVGGLGGMGRWFAYFLQNQGHRVAINDIKRTGLCGFSYYKDIKSALKGKSLVLISTPLTIVPGIIETLTGLNCNAVVCDIASVKSHIIPAIKKAIEKNIKITSIHPMFGPSCRTLSDKVVCLCDCGSPQANDMITHIFKNTATRIINLSFDEHDRLVSYVLGLSHFINILFIKNLMDSGYAFKDLKKIASTTFNAQMETANSVIKENPELYFEIQSLNPYNLDLYKDLKICLDVLMEIVKKGKRDAFKEVFQKGCRWLDEY</sequence>
<dbReference type="InterPro" id="IPR036263">
    <property type="entry name" value="Chorismate_II_sf"/>
</dbReference>
<dbReference type="GO" id="GO:0070403">
    <property type="term" value="F:NAD+ binding"/>
    <property type="evidence" value="ECO:0007669"/>
    <property type="project" value="InterPro"/>
</dbReference>
<dbReference type="PROSITE" id="PS51168">
    <property type="entry name" value="CHORISMATE_MUT_2"/>
    <property type="match status" value="1"/>
</dbReference>
<dbReference type="PROSITE" id="PS51176">
    <property type="entry name" value="PDH_ADH"/>
    <property type="match status" value="1"/>
</dbReference>
<dbReference type="PANTHER" id="PTHR21363">
    <property type="entry name" value="PREPHENATE DEHYDROGENASE"/>
    <property type="match status" value="1"/>
</dbReference>
<dbReference type="Pfam" id="PF01817">
    <property type="entry name" value="CM_2"/>
    <property type="match status" value="1"/>
</dbReference>
<reference evidence="4" key="1">
    <citation type="journal article" date="2020" name="mSystems">
        <title>Genome- and Community-Level Interaction Insights into Carbon Utilization and Element Cycling Functions of Hydrothermarchaeota in Hydrothermal Sediment.</title>
        <authorList>
            <person name="Zhou Z."/>
            <person name="Liu Y."/>
            <person name="Xu W."/>
            <person name="Pan J."/>
            <person name="Luo Z.H."/>
            <person name="Li M."/>
        </authorList>
    </citation>
    <scope>NUCLEOTIDE SEQUENCE [LARGE SCALE GENOMIC DNA]</scope>
    <source>
        <strain evidence="4">SpSt-783</strain>
    </source>
</reference>
<dbReference type="PANTHER" id="PTHR21363:SF0">
    <property type="entry name" value="PREPHENATE DEHYDROGENASE [NADP(+)]"/>
    <property type="match status" value="1"/>
</dbReference>
<dbReference type="GO" id="GO:0004106">
    <property type="term" value="F:chorismate mutase activity"/>
    <property type="evidence" value="ECO:0007669"/>
    <property type="project" value="InterPro"/>
</dbReference>
<dbReference type="GO" id="GO:0008977">
    <property type="term" value="F:prephenate dehydrogenase (NAD+) activity"/>
    <property type="evidence" value="ECO:0007669"/>
    <property type="project" value="InterPro"/>
</dbReference>
<evidence type="ECO:0000259" key="2">
    <source>
        <dbReference type="PROSITE" id="PS51168"/>
    </source>
</evidence>
<dbReference type="EMBL" id="DTHJ01000132">
    <property type="protein sequence ID" value="HHS63199.1"/>
    <property type="molecule type" value="Genomic_DNA"/>
</dbReference>
<dbReference type="GO" id="GO:0004665">
    <property type="term" value="F:prephenate dehydrogenase (NADP+) activity"/>
    <property type="evidence" value="ECO:0007669"/>
    <property type="project" value="InterPro"/>
</dbReference>
<dbReference type="InterPro" id="IPR046825">
    <property type="entry name" value="PDH_C"/>
</dbReference>
<evidence type="ECO:0000259" key="3">
    <source>
        <dbReference type="PROSITE" id="PS51176"/>
    </source>
</evidence>
<dbReference type="GO" id="GO:0006571">
    <property type="term" value="P:tyrosine biosynthetic process"/>
    <property type="evidence" value="ECO:0007669"/>
    <property type="project" value="InterPro"/>
</dbReference>
<organism evidence="4">
    <name type="scientific">candidate division WOR-3 bacterium</name>
    <dbReference type="NCBI Taxonomy" id="2052148"/>
    <lineage>
        <taxon>Bacteria</taxon>
        <taxon>Bacteria division WOR-3</taxon>
    </lineage>
</organism>
<dbReference type="InterPro" id="IPR008927">
    <property type="entry name" value="6-PGluconate_DH-like_C_sf"/>
</dbReference>
<dbReference type="Pfam" id="PF20463">
    <property type="entry name" value="PDH_C"/>
    <property type="match status" value="1"/>
</dbReference>
<dbReference type="InterPro" id="IPR003099">
    <property type="entry name" value="Prephen_DH"/>
</dbReference>
<feature type="domain" description="Chorismate mutase" evidence="2">
    <location>
        <begin position="1"/>
        <end position="89"/>
    </location>
</feature>
<dbReference type="InterPro" id="IPR036291">
    <property type="entry name" value="NAD(P)-bd_dom_sf"/>
</dbReference>
<dbReference type="InterPro" id="IPR046826">
    <property type="entry name" value="PDH_N"/>
</dbReference>
<gene>
    <name evidence="4" type="ORF">ENV70_06280</name>
</gene>
<dbReference type="SUPFAM" id="SSF51735">
    <property type="entry name" value="NAD(P)-binding Rossmann-fold domains"/>
    <property type="match status" value="1"/>
</dbReference>
<comment type="caution">
    <text evidence="4">The sequence shown here is derived from an EMBL/GenBank/DDBJ whole genome shotgun (WGS) entry which is preliminary data.</text>
</comment>
<dbReference type="InterPro" id="IPR002701">
    <property type="entry name" value="CM_II_prokaryot"/>
</dbReference>
<dbReference type="SMART" id="SM00830">
    <property type="entry name" value="CM_2"/>
    <property type="match status" value="1"/>
</dbReference>
<protein>
    <submittedName>
        <fullName evidence="4">Prephenate dehydrogenase/arogenate dehydrogenase family protein</fullName>
    </submittedName>
</protein>
<dbReference type="AlphaFoldDB" id="A0A7C6AGQ0"/>
<proteinExistence type="predicted"/>
<evidence type="ECO:0000313" key="4">
    <source>
        <dbReference type="EMBL" id="HHS63199.1"/>
    </source>
</evidence>
<dbReference type="Gene3D" id="3.40.50.720">
    <property type="entry name" value="NAD(P)-binding Rossmann-like Domain"/>
    <property type="match status" value="1"/>
</dbReference>
<name>A0A7C6AGQ0_UNCW3</name>
<dbReference type="Pfam" id="PF02153">
    <property type="entry name" value="PDH_N"/>
    <property type="match status" value="1"/>
</dbReference>